<gene>
    <name evidence="1" type="ORF">BN4615_P6758</name>
</gene>
<protein>
    <submittedName>
        <fullName evidence="1">Uncharacterized protein</fullName>
    </submittedName>
</protein>
<accession>A0A1M4EEM7</accession>
<dbReference type="EMBL" id="LT559118">
    <property type="protein sequence ID" value="SBO97242.1"/>
    <property type="molecule type" value="Genomic_DNA"/>
</dbReference>
<reference evidence="1" key="1">
    <citation type="submission" date="2016-04" db="EMBL/GenBank/DDBJ databases">
        <authorList>
            <person name="Evans L.H."/>
            <person name="Alamgir A."/>
            <person name="Owens N."/>
            <person name="Weber N.D."/>
            <person name="Virtaneva K."/>
            <person name="Barbian K."/>
            <person name="Babar A."/>
            <person name="Rosenke K."/>
        </authorList>
    </citation>
    <scope>NUCLEOTIDE SEQUENCE</scope>
    <source>
        <strain evidence="1">Nono1</strain>
    </source>
</reference>
<organism evidence="1">
    <name type="scientific">Nonomuraea gerenzanensis</name>
    <dbReference type="NCBI Taxonomy" id="93944"/>
    <lineage>
        <taxon>Bacteria</taxon>
        <taxon>Bacillati</taxon>
        <taxon>Actinomycetota</taxon>
        <taxon>Actinomycetes</taxon>
        <taxon>Streptosporangiales</taxon>
        <taxon>Streptosporangiaceae</taxon>
        <taxon>Nonomuraea</taxon>
    </lineage>
</organism>
<name>A0A1M4EEM7_9ACTN</name>
<evidence type="ECO:0000313" key="1">
    <source>
        <dbReference type="EMBL" id="SBO97242.1"/>
    </source>
</evidence>
<proteinExistence type="predicted"/>
<dbReference type="AlphaFoldDB" id="A0A1M4EEM7"/>
<sequence>MYDRLGAIGGTLTIETSPGEGLRLHGHIPAAACRRTR</sequence>